<dbReference type="GO" id="GO:0004553">
    <property type="term" value="F:hydrolase activity, hydrolyzing O-glycosyl compounds"/>
    <property type="evidence" value="ECO:0007669"/>
    <property type="project" value="InterPro"/>
</dbReference>
<feature type="chain" id="PRO_5012168653" evidence="2">
    <location>
        <begin position="31"/>
        <end position="290"/>
    </location>
</feature>
<feature type="signal peptide" evidence="2">
    <location>
        <begin position="1"/>
        <end position="30"/>
    </location>
</feature>
<keyword evidence="2" id="KW-0732">Signal</keyword>
<evidence type="ECO:0000313" key="5">
    <source>
        <dbReference type="Proteomes" id="UP000192980"/>
    </source>
</evidence>
<keyword evidence="5" id="KW-1185">Reference proteome</keyword>
<evidence type="ECO:0000256" key="2">
    <source>
        <dbReference type="SAM" id="SignalP"/>
    </source>
</evidence>
<dbReference type="STRING" id="561061.SAMN05660862_0437"/>
<protein>
    <submittedName>
        <fullName evidence="4">Glycosyl hydrolases family 16</fullName>
    </submittedName>
</protein>
<dbReference type="CDD" id="cd08023">
    <property type="entry name" value="GH16_laminarinase_like"/>
    <property type="match status" value="1"/>
</dbReference>
<dbReference type="PANTHER" id="PTHR10963:SF55">
    <property type="entry name" value="GLYCOSIDE HYDROLASE FAMILY 16 PROTEIN"/>
    <property type="match status" value="1"/>
</dbReference>
<reference evidence="4 5" key="1">
    <citation type="submission" date="2017-04" db="EMBL/GenBank/DDBJ databases">
        <authorList>
            <person name="Afonso C.L."/>
            <person name="Miller P.J."/>
            <person name="Scott M.A."/>
            <person name="Spackman E."/>
            <person name="Goraichik I."/>
            <person name="Dimitrov K.M."/>
            <person name="Suarez D.L."/>
            <person name="Swayne D.E."/>
        </authorList>
    </citation>
    <scope>NUCLEOTIDE SEQUENCE [LARGE SCALE GENOMIC DNA]</scope>
    <source>
        <strain evidence="4 5">DSM 22418</strain>
    </source>
</reference>
<dbReference type="InterPro" id="IPR000757">
    <property type="entry name" value="Beta-glucanase-like"/>
</dbReference>
<organism evidence="4 5">
    <name type="scientific">Sphingobacterium psychroaquaticum</name>
    <dbReference type="NCBI Taxonomy" id="561061"/>
    <lineage>
        <taxon>Bacteria</taxon>
        <taxon>Pseudomonadati</taxon>
        <taxon>Bacteroidota</taxon>
        <taxon>Sphingobacteriia</taxon>
        <taxon>Sphingobacteriales</taxon>
        <taxon>Sphingobacteriaceae</taxon>
        <taxon>Sphingobacterium</taxon>
    </lineage>
</organism>
<evidence type="ECO:0000313" key="4">
    <source>
        <dbReference type="EMBL" id="SMG09166.1"/>
    </source>
</evidence>
<dbReference type="PROSITE" id="PS51762">
    <property type="entry name" value="GH16_2"/>
    <property type="match status" value="1"/>
</dbReference>
<dbReference type="Pfam" id="PF00722">
    <property type="entry name" value="Glyco_hydro_16"/>
    <property type="match status" value="1"/>
</dbReference>
<keyword evidence="4" id="KW-0378">Hydrolase</keyword>
<evidence type="ECO:0000256" key="1">
    <source>
        <dbReference type="ARBA" id="ARBA00006865"/>
    </source>
</evidence>
<dbReference type="Proteomes" id="UP000192980">
    <property type="component" value="Unassembled WGS sequence"/>
</dbReference>
<dbReference type="AlphaFoldDB" id="A0A1X7I3U2"/>
<evidence type="ECO:0000259" key="3">
    <source>
        <dbReference type="PROSITE" id="PS51762"/>
    </source>
</evidence>
<dbReference type="GO" id="GO:0005975">
    <property type="term" value="P:carbohydrate metabolic process"/>
    <property type="evidence" value="ECO:0007669"/>
    <property type="project" value="InterPro"/>
</dbReference>
<accession>A0A1X7I3U2</accession>
<dbReference type="EMBL" id="FXAU01000001">
    <property type="protein sequence ID" value="SMG09166.1"/>
    <property type="molecule type" value="Genomic_DNA"/>
</dbReference>
<comment type="similarity">
    <text evidence="1">Belongs to the glycosyl hydrolase 16 family.</text>
</comment>
<dbReference type="PANTHER" id="PTHR10963">
    <property type="entry name" value="GLYCOSYL HYDROLASE-RELATED"/>
    <property type="match status" value="1"/>
</dbReference>
<dbReference type="InterPro" id="IPR050546">
    <property type="entry name" value="Glycosyl_Hydrlase_16"/>
</dbReference>
<dbReference type="SUPFAM" id="SSF49899">
    <property type="entry name" value="Concanavalin A-like lectins/glucanases"/>
    <property type="match status" value="1"/>
</dbReference>
<name>A0A1X7I3U2_9SPHI</name>
<feature type="domain" description="GH16" evidence="3">
    <location>
        <begin position="27"/>
        <end position="290"/>
    </location>
</feature>
<gene>
    <name evidence="4" type="ORF">SAMN05660862_0437</name>
</gene>
<sequence length="290" mass="34161">MKIYQYNPFLFMNRFICFITLLTFSQVNFAQQANSSDYQLVWADEFNQNGPPNPDYWTFEEGFKRNNEDQWYQKENAYCKDGLLLINLKKEKKKNPTYVAGSTDWAKKRKYIQYTSSSINTRDKQAWTYGRFEMKARIPIGSGLWPAFWTLGIEKEWPSNGEIDIMEYYRGNILANIAIGTSEQWKAHWHSSTKSVEELGGKDWASKFHVWRMDWDEKEIALYVDDLLMIRVPMDQLENKDGSGFNPFRQPHYVLLNFALGGMNGGKIDESLLPSTYEIDYVRVYQKKNK</sequence>
<proteinExistence type="inferred from homology"/>
<dbReference type="InterPro" id="IPR013320">
    <property type="entry name" value="ConA-like_dom_sf"/>
</dbReference>
<dbReference type="Gene3D" id="2.60.120.200">
    <property type="match status" value="1"/>
</dbReference>